<feature type="compositionally biased region" description="Basic and acidic residues" evidence="5">
    <location>
        <begin position="100"/>
        <end position="110"/>
    </location>
</feature>
<dbReference type="Gene3D" id="1.10.260.100">
    <property type="match status" value="1"/>
</dbReference>
<dbReference type="SUPFAM" id="SSF48452">
    <property type="entry name" value="TPR-like"/>
    <property type="match status" value="1"/>
</dbReference>
<dbReference type="STRING" id="745531.A0A0C3S7S4"/>
<dbReference type="AlphaFoldDB" id="A0A0C3S7S4"/>
<protein>
    <recommendedName>
        <fullName evidence="6">SGTA homodimerisation domain-containing protein</fullName>
    </recommendedName>
</protein>
<feature type="repeat" description="TPR" evidence="4">
    <location>
        <begin position="106"/>
        <end position="139"/>
    </location>
</feature>
<keyword evidence="3 4" id="KW-0802">TPR repeat</keyword>
<feature type="region of interest" description="Disordered" evidence="5">
    <location>
        <begin position="220"/>
        <end position="247"/>
    </location>
</feature>
<dbReference type="Proteomes" id="UP000053257">
    <property type="component" value="Unassembled WGS sequence"/>
</dbReference>
<dbReference type="SMART" id="SM00028">
    <property type="entry name" value="TPR"/>
    <property type="match status" value="3"/>
</dbReference>
<feature type="compositionally biased region" description="Low complexity" evidence="5">
    <location>
        <begin position="79"/>
        <end position="99"/>
    </location>
</feature>
<dbReference type="Gene3D" id="1.20.5.420">
    <property type="entry name" value="Immunoglobulin FC, subunit C"/>
    <property type="match status" value="1"/>
</dbReference>
<accession>A0A0C3S7S4</accession>
<feature type="region of interest" description="Disordered" evidence="5">
    <location>
        <begin position="77"/>
        <end position="112"/>
    </location>
</feature>
<name>A0A0C3S7S4_PHLG1</name>
<evidence type="ECO:0000313" key="8">
    <source>
        <dbReference type="Proteomes" id="UP000053257"/>
    </source>
</evidence>
<dbReference type="InterPro" id="IPR011990">
    <property type="entry name" value="TPR-like_helical_dom_sf"/>
</dbReference>
<dbReference type="Pfam" id="PF13414">
    <property type="entry name" value="TPR_11"/>
    <property type="match status" value="1"/>
</dbReference>
<sequence length="370" mass="38764">MSDKQPLVLSIIDFLNQSIQDGTVKQDDQESLEVAIQCIGEAFGVDPSDEAQRDKLSVKPATLQSIFDVFIKTREKMGSTGPASTPTSTSTAAQPNAPSADDKAAAEKLKAQGNAKMSTKEYDAAIEFYGQAIAKDATNPVYYSNRAAAYSSKNDHINAVKDAEDALIVDPSFVRAYHRLGHAHYCLNDFKAAADAFKRGLEVDPSNANLKSGLQSAEARITPDDDELPSLESTAPTTSGRGSGAGAGLGGMADMLRGMGMGGNPGAGGAGGAGGMPDLSSILSNPAMMQMAQQMMQNGGLENLMSNPAVANMMNSMQSSGGMPSMDELLSDPTMRNLDGIIVLTQSVVLANLVQAVRSGKLGRVDVFML</sequence>
<dbReference type="PANTHER" id="PTHR45831:SF2">
    <property type="entry name" value="LD24721P"/>
    <property type="match status" value="1"/>
</dbReference>
<proteinExistence type="inferred from homology"/>
<dbReference type="PANTHER" id="PTHR45831">
    <property type="entry name" value="LD24721P"/>
    <property type="match status" value="1"/>
</dbReference>
<dbReference type="InterPro" id="IPR032374">
    <property type="entry name" value="SGTA_dimer"/>
</dbReference>
<dbReference type="FunFam" id="1.20.5.420:FF:000005">
    <property type="entry name" value="Hsc70 cochaperone (SGT), putative"/>
    <property type="match status" value="1"/>
</dbReference>
<evidence type="ECO:0000256" key="2">
    <source>
        <dbReference type="ARBA" id="ARBA00022737"/>
    </source>
</evidence>
<evidence type="ECO:0000256" key="4">
    <source>
        <dbReference type="PROSITE-ProRule" id="PRU00339"/>
    </source>
</evidence>
<keyword evidence="2" id="KW-0677">Repeat</keyword>
<keyword evidence="8" id="KW-1185">Reference proteome</keyword>
<feature type="repeat" description="TPR" evidence="4">
    <location>
        <begin position="174"/>
        <end position="207"/>
    </location>
</feature>
<dbReference type="PROSITE" id="PS50293">
    <property type="entry name" value="TPR_REGION"/>
    <property type="match status" value="1"/>
</dbReference>
<dbReference type="Pfam" id="PF00515">
    <property type="entry name" value="TPR_1"/>
    <property type="match status" value="1"/>
</dbReference>
<dbReference type="InterPro" id="IPR019734">
    <property type="entry name" value="TPR_rpt"/>
</dbReference>
<dbReference type="HOGENOM" id="CLU_044224_1_1_1"/>
<dbReference type="EMBL" id="KN840507">
    <property type="protein sequence ID" value="KIP06947.1"/>
    <property type="molecule type" value="Genomic_DNA"/>
</dbReference>
<comment type="similarity">
    <text evidence="1">Belongs to the SGT family.</text>
</comment>
<dbReference type="GO" id="GO:0072380">
    <property type="term" value="C:TRC complex"/>
    <property type="evidence" value="ECO:0007669"/>
    <property type="project" value="TreeGrafter"/>
</dbReference>
<evidence type="ECO:0000256" key="1">
    <source>
        <dbReference type="ARBA" id="ARBA00008175"/>
    </source>
</evidence>
<dbReference type="OrthoDB" id="2335338at2759"/>
<dbReference type="InterPro" id="IPR047150">
    <property type="entry name" value="SGT"/>
</dbReference>
<organism evidence="7 8">
    <name type="scientific">Phlebiopsis gigantea (strain 11061_1 CR5-6)</name>
    <name type="common">White-rot fungus</name>
    <name type="synonym">Peniophora gigantea</name>
    <dbReference type="NCBI Taxonomy" id="745531"/>
    <lineage>
        <taxon>Eukaryota</taxon>
        <taxon>Fungi</taxon>
        <taxon>Dikarya</taxon>
        <taxon>Basidiomycota</taxon>
        <taxon>Agaricomycotina</taxon>
        <taxon>Agaricomycetes</taxon>
        <taxon>Polyporales</taxon>
        <taxon>Phanerochaetaceae</taxon>
        <taxon>Phlebiopsis</taxon>
    </lineage>
</organism>
<dbReference type="Gene3D" id="1.25.40.10">
    <property type="entry name" value="Tetratricopeptide repeat domain"/>
    <property type="match status" value="1"/>
</dbReference>
<dbReference type="GO" id="GO:0060090">
    <property type="term" value="F:molecular adaptor activity"/>
    <property type="evidence" value="ECO:0007669"/>
    <property type="project" value="TreeGrafter"/>
</dbReference>
<evidence type="ECO:0000256" key="3">
    <source>
        <dbReference type="ARBA" id="ARBA00022803"/>
    </source>
</evidence>
<evidence type="ECO:0000256" key="5">
    <source>
        <dbReference type="SAM" id="MobiDB-lite"/>
    </source>
</evidence>
<reference evidence="7 8" key="1">
    <citation type="journal article" date="2014" name="PLoS Genet.">
        <title>Analysis of the Phlebiopsis gigantea genome, transcriptome and secretome provides insight into its pioneer colonization strategies of wood.</title>
        <authorList>
            <person name="Hori C."/>
            <person name="Ishida T."/>
            <person name="Igarashi K."/>
            <person name="Samejima M."/>
            <person name="Suzuki H."/>
            <person name="Master E."/>
            <person name="Ferreira P."/>
            <person name="Ruiz-Duenas F.J."/>
            <person name="Held B."/>
            <person name="Canessa P."/>
            <person name="Larrondo L.F."/>
            <person name="Schmoll M."/>
            <person name="Druzhinina I.S."/>
            <person name="Kubicek C.P."/>
            <person name="Gaskell J.A."/>
            <person name="Kersten P."/>
            <person name="St John F."/>
            <person name="Glasner J."/>
            <person name="Sabat G."/>
            <person name="Splinter BonDurant S."/>
            <person name="Syed K."/>
            <person name="Yadav J."/>
            <person name="Mgbeahuruike A.C."/>
            <person name="Kovalchuk A."/>
            <person name="Asiegbu F.O."/>
            <person name="Lackner G."/>
            <person name="Hoffmeister D."/>
            <person name="Rencoret J."/>
            <person name="Gutierrez A."/>
            <person name="Sun H."/>
            <person name="Lindquist E."/>
            <person name="Barry K."/>
            <person name="Riley R."/>
            <person name="Grigoriev I.V."/>
            <person name="Henrissat B."/>
            <person name="Kues U."/>
            <person name="Berka R.M."/>
            <person name="Martinez A.T."/>
            <person name="Covert S.F."/>
            <person name="Blanchette R.A."/>
            <person name="Cullen D."/>
        </authorList>
    </citation>
    <scope>NUCLEOTIDE SEQUENCE [LARGE SCALE GENOMIC DNA]</scope>
    <source>
        <strain evidence="7 8">11061_1 CR5-6</strain>
    </source>
</reference>
<dbReference type="Pfam" id="PF16546">
    <property type="entry name" value="SGTA_dimer"/>
    <property type="match status" value="1"/>
</dbReference>
<dbReference type="GO" id="GO:0016020">
    <property type="term" value="C:membrane"/>
    <property type="evidence" value="ECO:0007669"/>
    <property type="project" value="TreeGrafter"/>
</dbReference>
<evidence type="ECO:0000259" key="6">
    <source>
        <dbReference type="Pfam" id="PF16546"/>
    </source>
</evidence>
<dbReference type="PROSITE" id="PS50005">
    <property type="entry name" value="TPR"/>
    <property type="match status" value="2"/>
</dbReference>
<dbReference type="GO" id="GO:0006620">
    <property type="term" value="P:post-translational protein targeting to endoplasmic reticulum membrane"/>
    <property type="evidence" value="ECO:0007669"/>
    <property type="project" value="TreeGrafter"/>
</dbReference>
<gene>
    <name evidence="7" type="ORF">PHLGIDRAFT_35715</name>
</gene>
<evidence type="ECO:0000313" key="7">
    <source>
        <dbReference type="EMBL" id="KIP06947.1"/>
    </source>
</evidence>
<feature type="domain" description="SGTA homodimerisation" evidence="6">
    <location>
        <begin position="4"/>
        <end position="68"/>
    </location>
</feature>